<organism evidence="2 3">
    <name type="scientific">Rhodococcus opacus (strain B4)</name>
    <dbReference type="NCBI Taxonomy" id="632772"/>
    <lineage>
        <taxon>Bacteria</taxon>
        <taxon>Bacillati</taxon>
        <taxon>Actinomycetota</taxon>
        <taxon>Actinomycetes</taxon>
        <taxon>Mycobacteriales</taxon>
        <taxon>Nocardiaceae</taxon>
        <taxon>Rhodococcus</taxon>
    </lineage>
</organism>
<evidence type="ECO:0000313" key="3">
    <source>
        <dbReference type="Proteomes" id="UP000002212"/>
    </source>
</evidence>
<dbReference type="AlphaFoldDB" id="C1BCG2"/>
<dbReference type="KEGG" id="rop:ROP_pROB01-05180"/>
<feature type="compositionally biased region" description="Polar residues" evidence="1">
    <location>
        <begin position="165"/>
        <end position="180"/>
    </location>
</feature>
<keyword evidence="2" id="KW-0614">Plasmid</keyword>
<protein>
    <submittedName>
        <fullName evidence="2">Uncharacterized protein</fullName>
    </submittedName>
</protein>
<proteinExistence type="predicted"/>
<dbReference type="Proteomes" id="UP000002212">
    <property type="component" value="Plasmid pROB01"/>
</dbReference>
<evidence type="ECO:0000313" key="2">
    <source>
        <dbReference type="EMBL" id="BAH56017.1"/>
    </source>
</evidence>
<reference evidence="2 3" key="1">
    <citation type="submission" date="2009-03" db="EMBL/GenBank/DDBJ databases">
        <title>Comparison of the complete genome sequences of Rhodococcus erythropolis PR4 and Rhodococcus opacus B4.</title>
        <authorList>
            <person name="Takarada H."/>
            <person name="Sekine M."/>
            <person name="Hosoyama A."/>
            <person name="Yamada R."/>
            <person name="Fujisawa T."/>
            <person name="Omata S."/>
            <person name="Shimizu A."/>
            <person name="Tsukatani N."/>
            <person name="Tanikawa S."/>
            <person name="Fujita N."/>
            <person name="Harayama S."/>
        </authorList>
    </citation>
    <scope>NUCLEOTIDE SEQUENCE [LARGE SCALE GENOMIC DNA]</scope>
    <source>
        <strain evidence="2 3">B4</strain>
        <plasmid evidence="2 3">pROB01</plasmid>
    </source>
</reference>
<accession>C1BCG2</accession>
<dbReference type="PATRIC" id="fig|632772.20.peg.8274"/>
<gene>
    <name evidence="2" type="ordered locus">ROP_pROB01-05180</name>
</gene>
<dbReference type="HOGENOM" id="CLU_1495097_0_0_11"/>
<feature type="compositionally biased region" description="Low complexity" evidence="1">
    <location>
        <begin position="133"/>
        <end position="154"/>
    </location>
</feature>
<name>C1BCG2_RHOOB</name>
<dbReference type="EMBL" id="AP011116">
    <property type="protein sequence ID" value="BAH56017.1"/>
    <property type="molecule type" value="Genomic_DNA"/>
</dbReference>
<geneLocation type="plasmid" evidence="2 3">
    <name>pROB01</name>
</geneLocation>
<sequence length="180" mass="19391">MRLDLSAPRIGFDGWVFVARLVEEEAGYVSFCAPGQNLDGWSRPDTPHCDYCGKFRRRAMLYVLRHTDTGEIKQVGASCITLFLGVKVAGLWTLEFDLDEHLPTLGGEEWGEPVTRGDRSLHKLDTIAVALASPRAGAATSPAPGPATSRSARPQTPSRPRCGDCSSSATRSCAANSQKG</sequence>
<feature type="region of interest" description="Disordered" evidence="1">
    <location>
        <begin position="133"/>
        <end position="180"/>
    </location>
</feature>
<evidence type="ECO:0000256" key="1">
    <source>
        <dbReference type="SAM" id="MobiDB-lite"/>
    </source>
</evidence>
<dbReference type="RefSeq" id="WP_012686981.1">
    <property type="nucleotide sequence ID" value="NC_012520.1"/>
</dbReference>